<dbReference type="GO" id="GO:0120020">
    <property type="term" value="F:cholesterol transfer activity"/>
    <property type="evidence" value="ECO:0007669"/>
    <property type="project" value="TreeGrafter"/>
</dbReference>
<dbReference type="GO" id="GO:0006642">
    <property type="term" value="P:triglyceride mobilization"/>
    <property type="evidence" value="ECO:0007669"/>
    <property type="project" value="TreeGrafter"/>
</dbReference>
<feature type="chain" id="PRO_5034983660" evidence="8">
    <location>
        <begin position="21"/>
        <end position="3807"/>
    </location>
</feature>
<evidence type="ECO:0000256" key="3">
    <source>
        <dbReference type="ARBA" id="ARBA00022525"/>
    </source>
</evidence>
<dbReference type="GO" id="GO:0034361">
    <property type="term" value="C:very-low-density lipoprotein particle"/>
    <property type="evidence" value="ECO:0007669"/>
    <property type="project" value="TreeGrafter"/>
</dbReference>
<evidence type="ECO:0000259" key="9">
    <source>
        <dbReference type="PROSITE" id="PS51211"/>
    </source>
</evidence>
<dbReference type="InterPro" id="IPR011030">
    <property type="entry name" value="Lipovitellin_superhlx_dom"/>
</dbReference>
<dbReference type="InterPro" id="IPR001747">
    <property type="entry name" value="Vitellogenin_N"/>
</dbReference>
<gene>
    <name evidence="10" type="primary">APOB</name>
    <name evidence="10" type="synonym">LOC109901331</name>
</gene>
<evidence type="ECO:0000256" key="6">
    <source>
        <dbReference type="ARBA" id="ARBA00023180"/>
    </source>
</evidence>
<dbReference type="InterPro" id="IPR015819">
    <property type="entry name" value="Lipid_transp_b-sht_shell"/>
</dbReference>
<reference evidence="10" key="2">
    <citation type="submission" date="2025-09" db="UniProtKB">
        <authorList>
            <consortium name="Ensembl"/>
        </authorList>
    </citation>
    <scope>IDENTIFICATION</scope>
</reference>
<dbReference type="InterPro" id="IPR009454">
    <property type="entry name" value="Lipid_transpt_open_b-sht"/>
</dbReference>
<dbReference type="Proteomes" id="UP000694557">
    <property type="component" value="Unassembled WGS sequence"/>
</dbReference>
<dbReference type="PANTHER" id="PTHR13769">
    <property type="entry name" value="APOLIPOPROTEIN B"/>
    <property type="match status" value="1"/>
</dbReference>
<evidence type="ECO:0000313" key="10">
    <source>
        <dbReference type="Ensembl" id="ENSOKIP00005016626.1"/>
    </source>
</evidence>
<name>A0A8C7DA40_ONCKI</name>
<dbReference type="FunFam" id="2.30.230.10:FF:000003">
    <property type="entry name" value="Apolipoprotein B"/>
    <property type="match status" value="1"/>
</dbReference>
<keyword evidence="5" id="KW-0445">Lipid transport</keyword>
<keyword evidence="2" id="KW-0813">Transport</keyword>
<keyword evidence="11" id="KW-1185">Reference proteome</keyword>
<dbReference type="SMART" id="SM00638">
    <property type="entry name" value="LPD_N"/>
    <property type="match status" value="1"/>
</dbReference>
<dbReference type="InterPro" id="IPR052418">
    <property type="entry name" value="Apolipoprotein_B"/>
</dbReference>
<dbReference type="GO" id="GO:0042632">
    <property type="term" value="P:cholesterol homeostasis"/>
    <property type="evidence" value="ECO:0007669"/>
    <property type="project" value="TreeGrafter"/>
</dbReference>
<dbReference type="Gene3D" id="2.30.230.10">
    <property type="entry name" value="Lipovitellin, beta-sheet shell regions, chain A"/>
    <property type="match status" value="1"/>
</dbReference>
<reference evidence="10" key="1">
    <citation type="submission" date="2025-08" db="UniProtKB">
        <authorList>
            <consortium name="Ensembl"/>
        </authorList>
    </citation>
    <scope>IDENTIFICATION</scope>
</reference>
<dbReference type="Gene3D" id="1.25.10.20">
    <property type="entry name" value="Vitellinogen, superhelical"/>
    <property type="match status" value="1"/>
</dbReference>
<dbReference type="Pfam" id="PF06448">
    <property type="entry name" value="DUF1081"/>
    <property type="match status" value="1"/>
</dbReference>
<feature type="signal peptide" evidence="8">
    <location>
        <begin position="1"/>
        <end position="20"/>
    </location>
</feature>
<comment type="caution">
    <text evidence="7">Lacks conserved residue(s) required for the propagation of feature annotation.</text>
</comment>
<dbReference type="PROSITE" id="PS51211">
    <property type="entry name" value="VITELLOGENIN"/>
    <property type="match status" value="1"/>
</dbReference>
<dbReference type="Pfam" id="PF01347">
    <property type="entry name" value="Vitellogenin_N"/>
    <property type="match status" value="1"/>
</dbReference>
<evidence type="ECO:0000256" key="7">
    <source>
        <dbReference type="PROSITE-ProRule" id="PRU00557"/>
    </source>
</evidence>
<dbReference type="GO" id="GO:0034359">
    <property type="term" value="C:mature chylomicron"/>
    <property type="evidence" value="ECO:0007669"/>
    <property type="project" value="TreeGrafter"/>
</dbReference>
<evidence type="ECO:0000256" key="5">
    <source>
        <dbReference type="ARBA" id="ARBA00023055"/>
    </source>
</evidence>
<organism evidence="10 11">
    <name type="scientific">Oncorhynchus kisutch</name>
    <name type="common">Coho salmon</name>
    <name type="synonym">Salmo kisutch</name>
    <dbReference type="NCBI Taxonomy" id="8019"/>
    <lineage>
        <taxon>Eukaryota</taxon>
        <taxon>Metazoa</taxon>
        <taxon>Chordata</taxon>
        <taxon>Craniata</taxon>
        <taxon>Vertebrata</taxon>
        <taxon>Euteleostomi</taxon>
        <taxon>Actinopterygii</taxon>
        <taxon>Neopterygii</taxon>
        <taxon>Teleostei</taxon>
        <taxon>Protacanthopterygii</taxon>
        <taxon>Salmoniformes</taxon>
        <taxon>Salmonidae</taxon>
        <taxon>Salmoninae</taxon>
        <taxon>Oncorhynchus</taxon>
    </lineage>
</organism>
<protein>
    <submittedName>
        <fullName evidence="10">Apolipoprotein Bb, tandem duplicate 1</fullName>
    </submittedName>
</protein>
<dbReference type="Gene3D" id="2.20.50.20">
    <property type="entry name" value="Lipovitellin. Chain A, domain 3"/>
    <property type="match status" value="1"/>
</dbReference>
<keyword evidence="3" id="KW-0964">Secreted</keyword>
<evidence type="ECO:0000313" key="11">
    <source>
        <dbReference type="Proteomes" id="UP000694557"/>
    </source>
</evidence>
<dbReference type="GO" id="GO:0034362">
    <property type="term" value="C:low-density lipoprotein particle"/>
    <property type="evidence" value="ECO:0007669"/>
    <property type="project" value="TreeGrafter"/>
</dbReference>
<evidence type="ECO:0000256" key="2">
    <source>
        <dbReference type="ARBA" id="ARBA00022448"/>
    </source>
</evidence>
<evidence type="ECO:0000256" key="1">
    <source>
        <dbReference type="ARBA" id="ARBA00004613"/>
    </source>
</evidence>
<dbReference type="PANTHER" id="PTHR13769:SF5">
    <property type="entry name" value="APOLIPOPROTEIN B-100-RELATED"/>
    <property type="match status" value="1"/>
</dbReference>
<dbReference type="Pfam" id="PF09172">
    <property type="entry name" value="Vit_open_b-sht"/>
    <property type="match status" value="1"/>
</dbReference>
<dbReference type="GeneTree" id="ENSGT00590000083139"/>
<dbReference type="InterPro" id="IPR015816">
    <property type="entry name" value="Vitellinogen_b-sht_N"/>
</dbReference>
<feature type="domain" description="Vitellogenin" evidence="9">
    <location>
        <begin position="37"/>
        <end position="675"/>
    </location>
</feature>
<evidence type="ECO:0000256" key="8">
    <source>
        <dbReference type="SAM" id="SignalP"/>
    </source>
</evidence>
<sequence>MGDAKLCLLLLLSTLALAYAQDNAEEENPTCLLAKRYKSLHKYEYQYEAESLNAVNGASNLRNGPKASCKVEIEVPQTCSYILRTTGCSLREVVDMDAEGKPVFGPAPGSDAFTAAMEKHPLKVVVEGVYDVKLYPEEDESVTILNIKRGIVSALAVPLLEEENNKKMPTIHGMCKTNYKVNAMEDIATDITLNRDLSQCDHFIPQRDHTSPLALISGMHYPLAQLIRSSQTCNYKFDNDKKHMISGACTENHILVPFSHKGEYGVTNVGKQFLTLLEVSTYNERVFDHNVANLKGLPMEAAEDKSVVQDKDAPLAVLRELATLSNGEKRAHLFQQLVSMVRGMKAETLSPAIPEALKISGPLTYQVLAQCGTPECSSAIMQILRTFDNSAFEVDAIVFAMGLVPNPSALLVNDMLAMARYKQSKPILYALSNVVKRFYKAEGKVTPEIEAVAEFAVAQLGDCTGDNEHNFLVLRVIGNMAAAMGAASPALKSAVIQCVNEPATSLEVQQAAIQAFRQTPVPEEGREVLMQVLLNGASPLQKRVAAYLVLMKDPQPAELAQLAAALPIEEDQQAKSFVISHLTNILASTAAETQELRQKILDALQDNEVGIVMDPTKFSRNYMIGSVQGNMLFEGTSYLPKEVMLEMTLKAFGYNVDMVEVGMEGKGLEPTVEALFGENGFFPDTVLKAVYFVSDKMPLQVNEVMKRMMPALKKDRMKRQASQNIVREIGRNLNRLIRDLKAQESPEAMIYLRLLGNELGYLKTNEIEEMAYSAGLMIDNVLKMFPTDLMKGLMTNADNEVFAHYIFMDNEFFLPTATGVPLKIALSGTFTPGIKGGLHITPDMSEVSFMPSAGIEFVARVGSHIPEYLLSGLEMHTSLYHESGLSAKLVMADKQVKLTIPAPQGPTKLISITNKLFEVTSAGMKPIPSLVEDRIDVSECTPFLAGMKYCTTLQYSDASSHDTAPYFPFTGDSKLAVELHPTGDVTEYTATIGYELLREGEEGGQKVDTVKVVLKAEGADPTATATVKYNRRKNVLTTDIQIPDFDLEAGIRLGVVDGNTKGKGIHSISIDLINKNIPQLSLVGRAKIEPMKDAMLQVQLLVPSIKADATVTANVKRGEELELELECDIKLPETTSVQKITLKYDDEKIVAEVKSDMNSEIQNILPHAEAFQKMVSDVLDQQVGQTDMKVRHILTKSVEATNNYLEKYAADIPYMQNPRVPEMPELTLPEKLFLNAEATAAYHFNNERIFITIPLPLGGKSSEELNFPAALTTPHLALPLLGLDIASMEIPIPELFIPETLDVFVPLFGKAQLSTKVKSNFYNLEGSVSAGKDAAETPSYSAKFDVTGSCSMELLCIKIEGSGLLATTPADSIKAHVKTSVSHKLIDASISIREVGTVTDNKINVKSSSKIEATSPMGLSVNLEHTGQVGFNTEAPILAPTLKISGDSNLEGTVKAGPVYGTTITTQSFTIFPFRPEAKIDSSLKIDSTILKAQNTIAASFANGELSVVSNINAFEDILTHAAELAFKDNQLSLKCDTNALALGMKIHNQVEGSVGSGAVTIKMETNTEYSTNRIYSLLTGSLDVNGLAVNSDATVKLLENKAAHKATLTMNKDGLATSGTTTLQGPFAMENTFNGGIDASKATLSIETKSALNDMKVENANSLTITLSSLAFNSKAEAIVSESTSYAHDITIDLQDYTASVNVNNDLKLLAANLVNEAQLKAVVYKIDFTGSLKGTYGEEELKHTYEINYADLTANAKCSTTGRLLGAHMSHNTELEIVGLAAKIHNDARFNSQPFRFDNTIRASIIPFDFNLDAIFNADGDLTLYGKQSAQLYGKFLLKAQPLAFASSHECRASVTHQLDNGFPLETTIDNKIDTLLTPQEQRAILRMKSKLNSHALNQEVSAYNNAERLGLELSATLLTGLLNTAASEDQEFTISGFLKYDKNTDSHLINLPFLKSLPAILENIKITIVNMAEAIQNYINSDEVKAKLEALPHHVSDFVAKLNLEGKAVQLKQNLIALSEEYPITLEYLEVSLLNLKIAVEKLLMGLASSIQGIVAATKEMIASGTLSETVIERLSQELNAINEEYKITTMIVAVIDAIEELIKQIDMQKLKDSSISLLYDIDAQFEIKTKIENTVSELKQFIETFDRTKTAEDLRNYISSINLEAHVEQLMEHLPTEMISKMIESVKAVIQELDIIGKLNVFHAKLRGLIVKYEVDKKVEAVLEKVAGLIKQFKIVETIQVLVNNLKAIDIPGKVMQMLEETINYLKTTEVKQVIEQLNEYLDSVVQQLRSFDYNAYVDETNQMIAEYTAHVNELIKALEIPQKLQASREFVNFVVSSALNYIEHLRKIKVADMIKTVKDMVDHAILNDLKAISERLKQRITDMDLRNDIISYLQQVSEHYTKVITVINEVYGNVIEVIQNFAGEQQIVSEVKQIIEGVVTGLKTAELDFPSFTIPLTDLVIPSMKVNLEKLQEIEIPTQLDIPEFTILGFHTVPATTVSFDDIKQKVTELIDFIVNFEIQNLNLDVFFGNLTISYLPTLPDITLPEITFPEFSFPVLPKVAAEKLLEIPTLQIPKIKLPAIPSEISVPCFGKLYGEIKVSTPIYSIRTSAELQNSTDSEETPQLTAFLTSQAISPIFEIFSYNLDSTARVAIPKFNRVIVAETLKFTHTALAVEHQASVTLYRLAAQASAKTTVKATTAHYTADIVNNAFFATLGGMSASVDTTYNHQINIPILGFTNGASVTQKAVARLEDTTITLTIGNDGAIKSNSHKGTYKCDLHFAISPSTTKLTISADTDTALLKMKQTMNADAVILSHITFEARSEAEGPAIKNSLLVASGNANLGDMKVELKANHDTELVGDLSGILSNSLTVKIHPIEVVFDFQNKGNTKLSFNEALMAKIDLQNDYSATIKPEAQQINTVALARFNQYKSSYNFTIDNNKKEAGIFATMNGEANLEFLTNPISIPEIDLPFINLHIPAISDLNLYEHTGLKNILTTTEQSLDVDSKILYQKSQFHSLGNLITELSLKSPIFNLNANAGLYTEDDLVFRLRATTASVFEALKTKLDGTTSLTTKRGLKLATALSLENAHIEGNHDSTFSLSTDNLEAAVSVATIAKIALPIFNLEANQKLVADTKTKPNAASTLKLKGDFNLPLIKAIGKVEADHSLKLEGTLEYISVESSIKGNIDGTILEYNAVLGALHNEANIYLNADGLRSTSKIIANAKLSNGETTILEMDVDENLAVEASVSRVYAVLKFASNNEANVITFNTTGKHVARATIDFAPLTSLTADVEIDMSQPSNMGDISLFEKTAVELTCTKQKISTTAKIATPVYTTNLAAELKGDAPAFKAELKSSATSVINFLDYDVDASFTASFENEALSVNGKAVLNHADLTMDIQNVITQAMRKKRQEEGSVSRHTLNVDITSPTFTDVNFRYAARRDGVSASISTPSTGFLGLQLQGRIPSQLSAKLYSRYASAPEDDVDILVIRATAKDADKIKLQVAYNMKAPHDMLLGLKERLPAITSTLNSFSNKYKIFGHVEGLKSSIINLIEEAYTAANSHAAELNQLSILFRNTVFQFQKTIQVFLDAAIKFLRETEFKLPGSEEITTLPEVLKQLTTSIATMVEQAIQMLIDRAEASFNALVDMISDIQVTMPIGDVITGAQIIDNMKYALAQFVGLVKHLESLDMVLEKLGETLKVIVEKAQEFVDTLKSDYLDAVAIYINALYNNLVGVIKTVLDQVNTVLNMEQVNLAMEHIADMVLSVVNQLNLAITGLLQQASEEAQAFIKVNGGRLEIELPFPFHQ</sequence>
<keyword evidence="6" id="KW-0325">Glycoprotein</keyword>
<evidence type="ECO:0000256" key="4">
    <source>
        <dbReference type="ARBA" id="ARBA00022729"/>
    </source>
</evidence>
<comment type="subcellular location">
    <subcellularLocation>
        <location evidence="1">Secreted</location>
    </subcellularLocation>
</comment>
<proteinExistence type="predicted"/>
<dbReference type="GO" id="GO:0050750">
    <property type="term" value="F:low-density lipoprotein particle receptor binding"/>
    <property type="evidence" value="ECO:0007669"/>
    <property type="project" value="TreeGrafter"/>
</dbReference>
<dbReference type="InterPro" id="IPR015817">
    <property type="entry name" value="Vitellinogen_open_b-sht_sub1"/>
</dbReference>
<dbReference type="Ensembl" id="ENSOKIT00005017708.1">
    <property type="protein sequence ID" value="ENSOKIP00005016626.1"/>
    <property type="gene ID" value="ENSOKIG00005006499.1"/>
</dbReference>
<dbReference type="SMART" id="SM01169">
    <property type="entry name" value="DUF1943"/>
    <property type="match status" value="1"/>
</dbReference>
<dbReference type="InterPro" id="IPR015255">
    <property type="entry name" value="Vitellinogen_open_b-sht"/>
</dbReference>
<dbReference type="SUPFAM" id="SSF48431">
    <property type="entry name" value="Lipovitellin-phosvitin complex, superhelical domain"/>
    <property type="match status" value="1"/>
</dbReference>
<dbReference type="Gene3D" id="2.20.80.10">
    <property type="entry name" value="Lipovitellin-phosvitin complex, chain A, domain 4"/>
    <property type="match status" value="1"/>
</dbReference>
<accession>A0A8C7DA40</accession>
<dbReference type="GO" id="GO:0030301">
    <property type="term" value="P:cholesterol transport"/>
    <property type="evidence" value="ECO:0007669"/>
    <property type="project" value="TreeGrafter"/>
</dbReference>
<dbReference type="GO" id="GO:0042953">
    <property type="term" value="P:lipoprotein transport"/>
    <property type="evidence" value="ECO:0007669"/>
    <property type="project" value="TreeGrafter"/>
</dbReference>
<dbReference type="SUPFAM" id="SSF56968">
    <property type="entry name" value="Lipovitellin-phosvitin complex, beta-sheet shell regions"/>
    <property type="match status" value="2"/>
</dbReference>
<keyword evidence="4 8" id="KW-0732">Signal</keyword>